<evidence type="ECO:0000313" key="2">
    <source>
        <dbReference type="Proteomes" id="UP000245802"/>
    </source>
</evidence>
<protein>
    <submittedName>
        <fullName evidence="1">Uncharacterized protein</fullName>
    </submittedName>
</protein>
<dbReference type="EMBL" id="CP025958">
    <property type="protein sequence ID" value="AWM36168.1"/>
    <property type="molecule type" value="Genomic_DNA"/>
</dbReference>
<dbReference type="OrthoDB" id="9985442at2"/>
<gene>
    <name evidence="1" type="ORF">C1280_03525</name>
</gene>
<proteinExistence type="predicted"/>
<reference evidence="1 2" key="1">
    <citation type="submission" date="2018-01" db="EMBL/GenBank/DDBJ databases">
        <title>G. obscuriglobus.</title>
        <authorList>
            <person name="Franke J."/>
            <person name="Blomberg W."/>
            <person name="Selmecki A."/>
        </authorList>
    </citation>
    <scope>NUCLEOTIDE SEQUENCE [LARGE SCALE GENOMIC DNA]</scope>
    <source>
        <strain evidence="1 2">DSM 5831</strain>
    </source>
</reference>
<dbReference type="AlphaFoldDB" id="A0A2Z3GS59"/>
<sequence length="71" mass="8135">MDELTLESLARRVEALERQLAILAAQKQPRVKDWRRVVGLSEENEFTRLMQAEIEANSEAERRAAQEGAPE</sequence>
<keyword evidence="2" id="KW-1185">Reference proteome</keyword>
<dbReference type="RefSeq" id="WP_010042153.1">
    <property type="nucleotide sequence ID" value="NZ_CP025958.1"/>
</dbReference>
<dbReference type="Proteomes" id="UP000245802">
    <property type="component" value="Chromosome"/>
</dbReference>
<name>A0A2Z3GS59_9BACT</name>
<dbReference type="KEGG" id="gog:C1280_03525"/>
<evidence type="ECO:0000313" key="1">
    <source>
        <dbReference type="EMBL" id="AWM36168.1"/>
    </source>
</evidence>
<accession>A0A2Z3GS59</accession>
<organism evidence="1 2">
    <name type="scientific">Gemmata obscuriglobus</name>
    <dbReference type="NCBI Taxonomy" id="114"/>
    <lineage>
        <taxon>Bacteria</taxon>
        <taxon>Pseudomonadati</taxon>
        <taxon>Planctomycetota</taxon>
        <taxon>Planctomycetia</taxon>
        <taxon>Gemmatales</taxon>
        <taxon>Gemmataceae</taxon>
        <taxon>Gemmata</taxon>
    </lineage>
</organism>